<keyword evidence="1" id="KW-0812">Transmembrane</keyword>
<keyword evidence="1" id="KW-1133">Transmembrane helix</keyword>
<evidence type="ECO:0000313" key="3">
    <source>
        <dbReference type="Proteomes" id="UP000799428"/>
    </source>
</evidence>
<gene>
    <name evidence="2" type="ORF">K504DRAFT_113642</name>
</gene>
<evidence type="ECO:0000313" key="2">
    <source>
        <dbReference type="EMBL" id="KAF2704856.1"/>
    </source>
</evidence>
<sequence length="109" mass="12382">MRITCIFMDYRLRNRRRTRPLYTPCLARLTQAFFFIMSYLCSLNEAAIRSTLQSTTSRMVASIPIQVLIAQIYTICLAQSKVVLSVLTQGGEITRPSFSALARTPIGRM</sequence>
<proteinExistence type="predicted"/>
<keyword evidence="1" id="KW-0472">Membrane</keyword>
<dbReference type="Proteomes" id="UP000799428">
    <property type="component" value="Unassembled WGS sequence"/>
</dbReference>
<protein>
    <submittedName>
        <fullName evidence="2">Uncharacterized protein</fullName>
    </submittedName>
</protein>
<name>A0A6G1JW70_9PLEO</name>
<reference evidence="2" key="1">
    <citation type="journal article" date="2020" name="Stud. Mycol.">
        <title>101 Dothideomycetes genomes: a test case for predicting lifestyles and emergence of pathogens.</title>
        <authorList>
            <person name="Haridas S."/>
            <person name="Albert R."/>
            <person name="Binder M."/>
            <person name="Bloem J."/>
            <person name="Labutti K."/>
            <person name="Salamov A."/>
            <person name="Andreopoulos B."/>
            <person name="Baker S."/>
            <person name="Barry K."/>
            <person name="Bills G."/>
            <person name="Bluhm B."/>
            <person name="Cannon C."/>
            <person name="Castanera R."/>
            <person name="Culley D."/>
            <person name="Daum C."/>
            <person name="Ezra D."/>
            <person name="Gonzalez J."/>
            <person name="Henrissat B."/>
            <person name="Kuo A."/>
            <person name="Liang C."/>
            <person name="Lipzen A."/>
            <person name="Lutzoni F."/>
            <person name="Magnuson J."/>
            <person name="Mondo S."/>
            <person name="Nolan M."/>
            <person name="Ohm R."/>
            <person name="Pangilinan J."/>
            <person name="Park H.-J."/>
            <person name="Ramirez L."/>
            <person name="Alfaro M."/>
            <person name="Sun H."/>
            <person name="Tritt A."/>
            <person name="Yoshinaga Y."/>
            <person name="Zwiers L.-H."/>
            <person name="Turgeon B."/>
            <person name="Goodwin S."/>
            <person name="Spatafora J."/>
            <person name="Crous P."/>
            <person name="Grigoriev I."/>
        </authorList>
    </citation>
    <scope>NUCLEOTIDE SEQUENCE</scope>
    <source>
        <strain evidence="2">CBS 279.74</strain>
    </source>
</reference>
<feature type="transmembrane region" description="Helical" evidence="1">
    <location>
        <begin position="21"/>
        <end position="40"/>
    </location>
</feature>
<keyword evidence="3" id="KW-1185">Reference proteome</keyword>
<organism evidence="2 3">
    <name type="scientific">Pleomassaria siparia CBS 279.74</name>
    <dbReference type="NCBI Taxonomy" id="1314801"/>
    <lineage>
        <taxon>Eukaryota</taxon>
        <taxon>Fungi</taxon>
        <taxon>Dikarya</taxon>
        <taxon>Ascomycota</taxon>
        <taxon>Pezizomycotina</taxon>
        <taxon>Dothideomycetes</taxon>
        <taxon>Pleosporomycetidae</taxon>
        <taxon>Pleosporales</taxon>
        <taxon>Pleomassariaceae</taxon>
        <taxon>Pleomassaria</taxon>
    </lineage>
</organism>
<dbReference type="AlphaFoldDB" id="A0A6G1JW70"/>
<accession>A0A6G1JW70</accession>
<evidence type="ECO:0000256" key="1">
    <source>
        <dbReference type="SAM" id="Phobius"/>
    </source>
</evidence>
<dbReference type="EMBL" id="MU005781">
    <property type="protein sequence ID" value="KAF2704856.1"/>
    <property type="molecule type" value="Genomic_DNA"/>
</dbReference>